<accession>A0A2R9VK16</accession>
<reference evidence="1" key="1">
    <citation type="journal article" date="2018" name="Genome Biol.">
        <title>SKESA: strategic k-mer extension for scrupulous assemblies.</title>
        <authorList>
            <person name="Souvorov A."/>
            <person name="Agarwala R."/>
            <person name="Lipman D.J."/>
        </authorList>
    </citation>
    <scope>NUCLEOTIDE SEQUENCE</scope>
    <source>
        <strain evidence="1">1930</strain>
    </source>
</reference>
<dbReference type="OrthoDB" id="5881267at2"/>
<gene>
    <name evidence="2" type="ORF">EHC69_12135</name>
    <name evidence="3" type="ORF">FVP01_15725</name>
    <name evidence="1" type="ORF">I7278_01505</name>
</gene>
<dbReference type="Proteomes" id="UP000856022">
    <property type="component" value="Unassembled WGS sequence"/>
</dbReference>
<proteinExistence type="predicted"/>
<evidence type="ECO:0000313" key="1">
    <source>
        <dbReference type="EMBL" id="HAS6675478.1"/>
    </source>
</evidence>
<reference evidence="2 5" key="2">
    <citation type="submission" date="2018-12" db="EMBL/GenBank/DDBJ databases">
        <title>Genomic insights into the evolutionary origins and pathogenicity of five Vibrio parahaemolyticus strains isolated from the shrimp with acute hepatopancreatic necrosis disease (AHPND).</title>
        <authorList>
            <person name="Yang Q."/>
            <person name="Dong X."/>
            <person name="Xie G."/>
            <person name="Fu S."/>
            <person name="Zou P."/>
            <person name="Sun J."/>
            <person name="Wang Y."/>
            <person name="Huang J."/>
        </authorList>
    </citation>
    <scope>NUCLEOTIDE SEQUENCE [LARGE SCALE GENOMIC DNA]</scope>
    <source>
        <strain evidence="2 5">20160303005-1</strain>
    </source>
</reference>
<dbReference type="Proteomes" id="UP000464718">
    <property type="component" value="Chromosome i"/>
</dbReference>
<dbReference type="AlphaFoldDB" id="A0A2R9VK16"/>
<reference evidence="1" key="4">
    <citation type="submission" date="2019-12" db="EMBL/GenBank/DDBJ databases">
        <authorList>
            <consortium name="NCBI Pathogen Detection Project"/>
        </authorList>
    </citation>
    <scope>NUCLEOTIDE SEQUENCE</scope>
    <source>
        <strain evidence="1">1930</strain>
    </source>
</reference>
<evidence type="ECO:0000313" key="4">
    <source>
        <dbReference type="Proteomes" id="UP000321504"/>
    </source>
</evidence>
<evidence type="ECO:0000313" key="5">
    <source>
        <dbReference type="Proteomes" id="UP000464718"/>
    </source>
</evidence>
<dbReference type="EMBL" id="VRMQ01000003">
    <property type="protein sequence ID" value="TXN15405.1"/>
    <property type="molecule type" value="Genomic_DNA"/>
</dbReference>
<organism evidence="1">
    <name type="scientific">Vibrio parahaemolyticus</name>
    <dbReference type="NCBI Taxonomy" id="670"/>
    <lineage>
        <taxon>Bacteria</taxon>
        <taxon>Pseudomonadati</taxon>
        <taxon>Pseudomonadota</taxon>
        <taxon>Gammaproteobacteria</taxon>
        <taxon>Vibrionales</taxon>
        <taxon>Vibrionaceae</taxon>
        <taxon>Vibrio</taxon>
    </lineage>
</organism>
<dbReference type="EMBL" id="CP034298">
    <property type="protein sequence ID" value="QHH10048.1"/>
    <property type="molecule type" value="Genomic_DNA"/>
</dbReference>
<name>A0A2R9VK16_VIBPH</name>
<protein>
    <submittedName>
        <fullName evidence="1">Uncharacterized protein</fullName>
    </submittedName>
</protein>
<sequence>MCDEGCIIADYIDEKNRNFGEKRNSIFHLINKLARRLR</sequence>
<evidence type="ECO:0000313" key="2">
    <source>
        <dbReference type="EMBL" id="QHH10048.1"/>
    </source>
</evidence>
<dbReference type="EMBL" id="DACQKT010000001">
    <property type="protein sequence ID" value="HAS6675478.1"/>
    <property type="molecule type" value="Genomic_DNA"/>
</dbReference>
<evidence type="ECO:0000313" key="3">
    <source>
        <dbReference type="EMBL" id="TXN15405.1"/>
    </source>
</evidence>
<dbReference type="Proteomes" id="UP000321504">
    <property type="component" value="Unassembled WGS sequence"/>
</dbReference>
<reference evidence="3 4" key="3">
    <citation type="submission" date="2019-08" db="EMBL/GenBank/DDBJ databases">
        <title>Emerging of two pre-pandemic pathogenic O4:KUT lineages of Vibrio parahaemolyticus in coastal eastern China.</title>
        <authorList>
            <person name="Yu H."/>
        </authorList>
    </citation>
    <scope>NUCLEOTIDE SEQUENCE [LARGE SCALE GENOMIC DNA]</scope>
    <source>
        <strain evidence="3 4">HZ17-383</strain>
    </source>
</reference>